<dbReference type="PROSITE" id="PS00188">
    <property type="entry name" value="BIOTIN"/>
    <property type="match status" value="1"/>
</dbReference>
<gene>
    <name evidence="4" type="ORF">SAMN04488692_11457</name>
</gene>
<dbReference type="RefSeq" id="WP_089760665.1">
    <property type="nucleotide sequence ID" value="NZ_FNGO01000014.1"/>
</dbReference>
<dbReference type="EMBL" id="FNGO01000014">
    <property type="protein sequence ID" value="SDM02993.1"/>
    <property type="molecule type" value="Genomic_DNA"/>
</dbReference>
<accession>A0A1G9PWF2</accession>
<evidence type="ECO:0000313" key="5">
    <source>
        <dbReference type="Proteomes" id="UP000199476"/>
    </source>
</evidence>
<dbReference type="AlphaFoldDB" id="A0A1G9PWF2"/>
<feature type="compositionally biased region" description="Basic and acidic residues" evidence="2">
    <location>
        <begin position="53"/>
        <end position="63"/>
    </location>
</feature>
<dbReference type="InterPro" id="IPR011053">
    <property type="entry name" value="Single_hybrid_motif"/>
</dbReference>
<evidence type="ECO:0000313" key="4">
    <source>
        <dbReference type="EMBL" id="SDM02993.1"/>
    </source>
</evidence>
<sequence length="148" mass="15772">MGSKKRFKVTVAGETYEIEVEEISEYGSSRETAEIQKDSSPQKNSGSNSTAAKDNKMASKDNDEERDTGGGASKNETANGQVEAPMAGTVLELKVGEGDEVSEGELIMILEAMKMENEVYAPTGGSVKNILVSEDQSVDASDPVMTIE</sequence>
<evidence type="ECO:0000256" key="2">
    <source>
        <dbReference type="SAM" id="MobiDB-lite"/>
    </source>
</evidence>
<dbReference type="Pfam" id="PF00364">
    <property type="entry name" value="Biotin_lipoyl"/>
    <property type="match status" value="1"/>
</dbReference>
<dbReference type="CDD" id="cd06850">
    <property type="entry name" value="biotinyl_domain"/>
    <property type="match status" value="1"/>
</dbReference>
<dbReference type="FunFam" id="2.40.50.100:FF:000003">
    <property type="entry name" value="Acetyl-CoA carboxylase biotin carboxyl carrier protein"/>
    <property type="match status" value="1"/>
</dbReference>
<feature type="domain" description="Lipoyl-binding" evidence="3">
    <location>
        <begin position="73"/>
        <end position="148"/>
    </location>
</feature>
<dbReference type="PANTHER" id="PTHR45266">
    <property type="entry name" value="OXALOACETATE DECARBOXYLASE ALPHA CHAIN"/>
    <property type="match status" value="1"/>
</dbReference>
<keyword evidence="5" id="KW-1185">Reference proteome</keyword>
<organism evidence="4 5">
    <name type="scientific">Halarsenatibacter silvermanii</name>
    <dbReference type="NCBI Taxonomy" id="321763"/>
    <lineage>
        <taxon>Bacteria</taxon>
        <taxon>Bacillati</taxon>
        <taxon>Bacillota</taxon>
        <taxon>Clostridia</taxon>
        <taxon>Halanaerobiales</taxon>
        <taxon>Halarsenatibacteraceae</taxon>
        <taxon>Halarsenatibacter</taxon>
    </lineage>
</organism>
<evidence type="ECO:0000256" key="1">
    <source>
        <dbReference type="ARBA" id="ARBA00023267"/>
    </source>
</evidence>
<dbReference type="InterPro" id="IPR000089">
    <property type="entry name" value="Biotin_lipoyl"/>
</dbReference>
<dbReference type="OrthoDB" id="9812676at2"/>
<keyword evidence="1" id="KW-0092">Biotin</keyword>
<evidence type="ECO:0000259" key="3">
    <source>
        <dbReference type="PROSITE" id="PS50968"/>
    </source>
</evidence>
<feature type="compositionally biased region" description="Polar residues" evidence="2">
    <location>
        <begin position="38"/>
        <end position="52"/>
    </location>
</feature>
<dbReference type="SUPFAM" id="SSF51230">
    <property type="entry name" value="Single hybrid motif"/>
    <property type="match status" value="1"/>
</dbReference>
<dbReference type="InterPro" id="IPR001882">
    <property type="entry name" value="Biotin_BS"/>
</dbReference>
<dbReference type="PROSITE" id="PS50968">
    <property type="entry name" value="BIOTINYL_LIPOYL"/>
    <property type="match status" value="1"/>
</dbReference>
<dbReference type="InterPro" id="IPR050709">
    <property type="entry name" value="Biotin_Carboxyl_Carrier/Decarb"/>
</dbReference>
<dbReference type="Proteomes" id="UP000199476">
    <property type="component" value="Unassembled WGS sequence"/>
</dbReference>
<name>A0A1G9PWF2_9FIRM</name>
<reference evidence="4 5" key="1">
    <citation type="submission" date="2016-10" db="EMBL/GenBank/DDBJ databases">
        <authorList>
            <person name="de Groot N.N."/>
        </authorList>
    </citation>
    <scope>NUCLEOTIDE SEQUENCE [LARGE SCALE GENOMIC DNA]</scope>
    <source>
        <strain evidence="4 5">SLAS-1</strain>
    </source>
</reference>
<dbReference type="PANTHER" id="PTHR45266:SF3">
    <property type="entry name" value="OXALOACETATE DECARBOXYLASE ALPHA CHAIN"/>
    <property type="match status" value="1"/>
</dbReference>
<feature type="region of interest" description="Disordered" evidence="2">
    <location>
        <begin position="18"/>
        <end position="85"/>
    </location>
</feature>
<protein>
    <submittedName>
        <fullName evidence="4">Biotin-requiring enzyme</fullName>
    </submittedName>
</protein>
<proteinExistence type="predicted"/>
<dbReference type="STRING" id="321763.SAMN04488692_11457"/>
<dbReference type="Gene3D" id="2.40.50.100">
    <property type="match status" value="1"/>
</dbReference>